<comment type="caution">
    <text evidence="8">The sequence shown here is derived from an EMBL/GenBank/DDBJ whole genome shotgun (WGS) entry which is preliminary data.</text>
</comment>
<dbReference type="Pfam" id="PF03544">
    <property type="entry name" value="TonB_C"/>
    <property type="match status" value="1"/>
</dbReference>
<evidence type="ECO:0000256" key="4">
    <source>
        <dbReference type="ARBA" id="ARBA00023136"/>
    </source>
</evidence>
<organism evidence="8 9">
    <name type="scientific">Sphingomonas trueperi</name>
    <dbReference type="NCBI Taxonomy" id="53317"/>
    <lineage>
        <taxon>Bacteria</taxon>
        <taxon>Pseudomonadati</taxon>
        <taxon>Pseudomonadota</taxon>
        <taxon>Alphaproteobacteria</taxon>
        <taxon>Sphingomonadales</taxon>
        <taxon>Sphingomonadaceae</taxon>
        <taxon>Sphingomonas</taxon>
    </lineage>
</organism>
<keyword evidence="2 6" id="KW-0812">Transmembrane</keyword>
<evidence type="ECO:0000256" key="6">
    <source>
        <dbReference type="SAM" id="Phobius"/>
    </source>
</evidence>
<dbReference type="SUPFAM" id="SSF74653">
    <property type="entry name" value="TolA/TonB C-terminal domain"/>
    <property type="match status" value="1"/>
</dbReference>
<dbReference type="PROSITE" id="PS52015">
    <property type="entry name" value="TONB_CTD"/>
    <property type="match status" value="1"/>
</dbReference>
<evidence type="ECO:0000256" key="1">
    <source>
        <dbReference type="ARBA" id="ARBA00004167"/>
    </source>
</evidence>
<evidence type="ECO:0000256" key="3">
    <source>
        <dbReference type="ARBA" id="ARBA00022989"/>
    </source>
</evidence>
<feature type="transmembrane region" description="Helical" evidence="6">
    <location>
        <begin position="15"/>
        <end position="35"/>
    </location>
</feature>
<dbReference type="NCBIfam" id="TIGR01352">
    <property type="entry name" value="tonB_Cterm"/>
    <property type="match status" value="1"/>
</dbReference>
<evidence type="ECO:0000313" key="8">
    <source>
        <dbReference type="EMBL" id="NJB96085.1"/>
    </source>
</evidence>
<dbReference type="GO" id="GO:0055085">
    <property type="term" value="P:transmembrane transport"/>
    <property type="evidence" value="ECO:0007669"/>
    <property type="project" value="InterPro"/>
</dbReference>
<dbReference type="GO" id="GO:0016020">
    <property type="term" value="C:membrane"/>
    <property type="evidence" value="ECO:0007669"/>
    <property type="project" value="UniProtKB-SubCell"/>
</dbReference>
<feature type="region of interest" description="Disordered" evidence="5">
    <location>
        <begin position="48"/>
        <end position="91"/>
    </location>
</feature>
<feature type="domain" description="TonB C-terminal" evidence="7">
    <location>
        <begin position="130"/>
        <end position="223"/>
    </location>
</feature>
<dbReference type="Gene3D" id="3.30.2420.10">
    <property type="entry name" value="TonB"/>
    <property type="match status" value="1"/>
</dbReference>
<evidence type="ECO:0000256" key="5">
    <source>
        <dbReference type="SAM" id="MobiDB-lite"/>
    </source>
</evidence>
<accession>A0A7X5XW45</accession>
<dbReference type="Proteomes" id="UP000531251">
    <property type="component" value="Unassembled WGS sequence"/>
</dbReference>
<comment type="subcellular location">
    <subcellularLocation>
        <location evidence="1">Membrane</location>
        <topology evidence="1">Single-pass membrane protein</topology>
    </subcellularLocation>
</comment>
<dbReference type="InterPro" id="IPR006260">
    <property type="entry name" value="TonB/TolA_C"/>
</dbReference>
<dbReference type="RefSeq" id="WP_125972998.1">
    <property type="nucleotide sequence ID" value="NZ_BAAADY010000001.1"/>
</dbReference>
<dbReference type="AlphaFoldDB" id="A0A7X5XW45"/>
<gene>
    <name evidence="8" type="ORF">GGR89_000377</name>
</gene>
<sequence>MHADTRYHASAPRSVSFGAALAINGAILAGVIFAAPNIVVLEDPPVVMDPVDVRDRPPPPPEDETKPVENVQPRTSAPPVAPKPLVDTDSTTSIETTTKIPDALPPIGKPADPGPTTTIDPPKPVPALIGATADPRYAQDFQPEYPAQEMRAQRDGLVTLRVLIGADGRVKAVEPVSATSDAFFAVTRRQALGKWRFRAATRGGVPEESWKTMTVRFRIEDAR</sequence>
<keyword evidence="9" id="KW-1185">Reference proteome</keyword>
<name>A0A7X5XW45_9SPHN</name>
<dbReference type="InterPro" id="IPR037682">
    <property type="entry name" value="TonB_C"/>
</dbReference>
<keyword evidence="3 6" id="KW-1133">Transmembrane helix</keyword>
<proteinExistence type="predicted"/>
<evidence type="ECO:0000313" key="9">
    <source>
        <dbReference type="Proteomes" id="UP000531251"/>
    </source>
</evidence>
<feature type="compositionally biased region" description="Basic and acidic residues" evidence="5">
    <location>
        <begin position="51"/>
        <end position="67"/>
    </location>
</feature>
<dbReference type="EMBL" id="JAATJB010000001">
    <property type="protein sequence ID" value="NJB96085.1"/>
    <property type="molecule type" value="Genomic_DNA"/>
</dbReference>
<reference evidence="8 9" key="1">
    <citation type="submission" date="2020-03" db="EMBL/GenBank/DDBJ databases">
        <title>Genomic Encyclopedia of Type Strains, Phase IV (KMG-IV): sequencing the most valuable type-strain genomes for metagenomic binning, comparative biology and taxonomic classification.</title>
        <authorList>
            <person name="Goeker M."/>
        </authorList>
    </citation>
    <scope>NUCLEOTIDE SEQUENCE [LARGE SCALE GENOMIC DNA]</scope>
    <source>
        <strain evidence="8 9">DSM 7225</strain>
    </source>
</reference>
<evidence type="ECO:0000259" key="7">
    <source>
        <dbReference type="PROSITE" id="PS52015"/>
    </source>
</evidence>
<keyword evidence="4 6" id="KW-0472">Membrane</keyword>
<protein>
    <submittedName>
        <fullName evidence="8">Protein TonB</fullName>
    </submittedName>
</protein>
<evidence type="ECO:0000256" key="2">
    <source>
        <dbReference type="ARBA" id="ARBA00022692"/>
    </source>
</evidence>